<keyword evidence="8" id="KW-1185">Reference proteome</keyword>
<dbReference type="AlphaFoldDB" id="A0A0F3N5S6"/>
<dbReference type="Proteomes" id="UP000033556">
    <property type="component" value="Unassembled WGS sequence"/>
</dbReference>
<dbReference type="InterPro" id="IPR001207">
    <property type="entry name" value="Transposase_mutator"/>
</dbReference>
<evidence type="ECO:0000256" key="4">
    <source>
        <dbReference type="ARBA" id="ARBA00023125"/>
    </source>
</evidence>
<dbReference type="PATRIC" id="fig|1359164.3.peg.1255"/>
<evidence type="ECO:0000256" key="6">
    <source>
        <dbReference type="RuleBase" id="RU365089"/>
    </source>
</evidence>
<proteinExistence type="inferred from homology"/>
<evidence type="ECO:0000313" key="7">
    <source>
        <dbReference type="EMBL" id="KJV62249.1"/>
    </source>
</evidence>
<evidence type="ECO:0000256" key="3">
    <source>
        <dbReference type="ARBA" id="ARBA00022578"/>
    </source>
</evidence>
<evidence type="ECO:0000256" key="5">
    <source>
        <dbReference type="ARBA" id="ARBA00023172"/>
    </source>
</evidence>
<gene>
    <name evidence="7" type="ORF">APHACPA_1270</name>
</gene>
<comment type="similarity">
    <text evidence="2 6">Belongs to the transposase mutator family.</text>
</comment>
<name>A0A0F3N5S6_RICAM</name>
<keyword evidence="5 6" id="KW-0233">DNA recombination</keyword>
<reference evidence="7 8" key="1">
    <citation type="submission" date="2015-01" db="EMBL/GenBank/DDBJ databases">
        <title>Genome Sequencing of Rickettsiales.</title>
        <authorList>
            <person name="Daugherty S.C."/>
            <person name="Su Q."/>
            <person name="Abolude K."/>
            <person name="Beier-Sexton M."/>
            <person name="Carlyon J.A."/>
            <person name="Carter R."/>
            <person name="Day N.P."/>
            <person name="Dumler S.J."/>
            <person name="Dyachenko V."/>
            <person name="Godinez A."/>
            <person name="Kurtti T.J."/>
            <person name="Lichay M."/>
            <person name="Mullins K.E."/>
            <person name="Ott S."/>
            <person name="Pappas-Brown V."/>
            <person name="Paris D.H."/>
            <person name="Patel P."/>
            <person name="Richards A.L."/>
            <person name="Sadzewicz L."/>
            <person name="Sears K."/>
            <person name="Seidman D."/>
            <person name="Sengamalay N."/>
            <person name="Stenos J."/>
            <person name="Tallon L.J."/>
            <person name="Vincent G."/>
            <person name="Fraser C.M."/>
            <person name="Munderloh U."/>
            <person name="Dunning-Hotopp J.C."/>
        </authorList>
    </citation>
    <scope>NUCLEOTIDE SEQUENCE [LARGE SCALE GENOMIC DNA]</scope>
    <source>
        <strain evidence="7 8">Ac/Pa</strain>
    </source>
</reference>
<sequence length="85" mass="9737">MWISENKGAKFWLGNFTEMQNRGVKDILIACSDNLSGMSDAIAAVYPQMEHQICIVHQIRNNLIYVSYKDRKLLAADLKLIYTCI</sequence>
<keyword evidence="4 6" id="KW-0238">DNA-binding</keyword>
<keyword evidence="6" id="KW-0814">Transposable element</keyword>
<comment type="caution">
    <text evidence="7">The sequence shown here is derived from an EMBL/GenBank/DDBJ whole genome shotgun (WGS) entry which is preliminary data.</text>
</comment>
<comment type="function">
    <text evidence="1 6">Required for the transposition of the insertion element.</text>
</comment>
<dbReference type="GO" id="GO:0003677">
    <property type="term" value="F:DNA binding"/>
    <property type="evidence" value="ECO:0007669"/>
    <property type="project" value="UniProtKB-UniRule"/>
</dbReference>
<dbReference type="Pfam" id="PF00872">
    <property type="entry name" value="Transposase_mut"/>
    <property type="match status" value="1"/>
</dbReference>
<dbReference type="GO" id="GO:0004803">
    <property type="term" value="F:transposase activity"/>
    <property type="evidence" value="ECO:0007669"/>
    <property type="project" value="UniProtKB-UniRule"/>
</dbReference>
<evidence type="ECO:0000256" key="1">
    <source>
        <dbReference type="ARBA" id="ARBA00002190"/>
    </source>
</evidence>
<keyword evidence="3 6" id="KW-0815">Transposition</keyword>
<accession>A0A0F3N5S6</accession>
<evidence type="ECO:0000256" key="2">
    <source>
        <dbReference type="ARBA" id="ARBA00010961"/>
    </source>
</evidence>
<dbReference type="PANTHER" id="PTHR33217">
    <property type="entry name" value="TRANSPOSASE FOR INSERTION SEQUENCE ELEMENT IS1081"/>
    <property type="match status" value="1"/>
</dbReference>
<protein>
    <recommendedName>
        <fullName evidence="6">Mutator family transposase</fullName>
    </recommendedName>
</protein>
<dbReference type="EMBL" id="LANR01000001">
    <property type="protein sequence ID" value="KJV62249.1"/>
    <property type="molecule type" value="Genomic_DNA"/>
</dbReference>
<dbReference type="GO" id="GO:0006313">
    <property type="term" value="P:DNA transposition"/>
    <property type="evidence" value="ECO:0007669"/>
    <property type="project" value="UniProtKB-UniRule"/>
</dbReference>
<organism evidence="7 8">
    <name type="scientific">Rickettsia amblyommatis str. Ac/Pa</name>
    <dbReference type="NCBI Taxonomy" id="1359164"/>
    <lineage>
        <taxon>Bacteria</taxon>
        <taxon>Pseudomonadati</taxon>
        <taxon>Pseudomonadota</taxon>
        <taxon>Alphaproteobacteria</taxon>
        <taxon>Rickettsiales</taxon>
        <taxon>Rickettsiaceae</taxon>
        <taxon>Rickettsieae</taxon>
        <taxon>Rickettsia</taxon>
        <taxon>spotted fever group</taxon>
    </lineage>
</organism>
<evidence type="ECO:0000313" key="8">
    <source>
        <dbReference type="Proteomes" id="UP000033556"/>
    </source>
</evidence>
<dbReference type="PANTHER" id="PTHR33217:SF5">
    <property type="entry name" value="MUTATOR FAMILY TRANSPOSASE"/>
    <property type="match status" value="1"/>
</dbReference>